<reference evidence="4 6" key="1">
    <citation type="submission" date="2016-10" db="EMBL/GenBank/DDBJ databases">
        <authorList>
            <person name="de Groot N.N."/>
        </authorList>
    </citation>
    <scope>NUCLEOTIDE SEQUENCE [LARGE SCALE GENOMIC DNA]</scope>
    <source>
        <strain evidence="4 6">LMG 25475</strain>
    </source>
</reference>
<dbReference type="Pfam" id="PF00072">
    <property type="entry name" value="Response_reg"/>
    <property type="match status" value="1"/>
</dbReference>
<sequence length="163" mass="18203">MLKPILLVEDNPHDLELTLIALERSQLANDVIVMRDGAEALDYLFRRGEHADRLPGNPAIMMLDLKLPKVDGLQVLKIVRDTPELRSIPIVMLTSSREGPDLQRAYELNVNAYVVKPVEFKAFVSAISDLGVFWAVLNEPPPGSLRLHRRGSENEPEADNTGN</sequence>
<dbReference type="STRING" id="640205.SAMN05216381_3450"/>
<dbReference type="PANTHER" id="PTHR44520:SF1">
    <property type="entry name" value="TWO-COMPONENT SYSTEM REGULATORY PROTEIN"/>
    <property type="match status" value="1"/>
</dbReference>
<dbReference type="InterPro" id="IPR011006">
    <property type="entry name" value="CheY-like_superfamily"/>
</dbReference>
<evidence type="ECO:0000259" key="3">
    <source>
        <dbReference type="PROSITE" id="PS50110"/>
    </source>
</evidence>
<dbReference type="PROSITE" id="PS50110">
    <property type="entry name" value="RESPONSE_REGULATORY"/>
    <property type="match status" value="1"/>
</dbReference>
<protein>
    <submittedName>
        <fullName evidence="4 5">Response regulator</fullName>
    </submittedName>
</protein>
<dbReference type="CDD" id="cd17557">
    <property type="entry name" value="REC_Rcp-like"/>
    <property type="match status" value="1"/>
</dbReference>
<feature type="domain" description="Response regulatory" evidence="3">
    <location>
        <begin position="4"/>
        <end position="131"/>
    </location>
</feature>
<keyword evidence="1" id="KW-0597">Phosphoprotein</keyword>
<dbReference type="GO" id="GO:0000160">
    <property type="term" value="P:phosphorelay signal transduction system"/>
    <property type="evidence" value="ECO:0007669"/>
    <property type="project" value="InterPro"/>
</dbReference>
<reference evidence="5" key="2">
    <citation type="submission" date="2021-05" db="EMBL/GenBank/DDBJ databases">
        <title>Complete genome sequence of Pseudomonas seleniipraecipitans strain D1-6.</title>
        <authorList>
            <person name="Lafi F."/>
            <person name="Eida A."/>
            <person name="Alam I."/>
            <person name="Hert H."/>
            <person name="Saad M."/>
        </authorList>
    </citation>
    <scope>NUCLEOTIDE SEQUENCE</scope>
    <source>
        <strain evidence="5">D1-6</strain>
    </source>
</reference>
<evidence type="ECO:0000313" key="7">
    <source>
        <dbReference type="Proteomes" id="UP000887421"/>
    </source>
</evidence>
<dbReference type="InterPro" id="IPR052893">
    <property type="entry name" value="TCS_response_regulator"/>
</dbReference>
<evidence type="ECO:0000313" key="6">
    <source>
        <dbReference type="Proteomes" id="UP000243378"/>
    </source>
</evidence>
<name>A0A1G7SGY9_9GAMM</name>
<dbReference type="Proteomes" id="UP000887421">
    <property type="component" value="Chromosome"/>
</dbReference>
<organism evidence="4 6">
    <name type="scientific">Phytopseudomonas seleniipraecipitans</name>
    <dbReference type="NCBI Taxonomy" id="640205"/>
    <lineage>
        <taxon>Bacteria</taxon>
        <taxon>Pseudomonadati</taxon>
        <taxon>Pseudomonadota</taxon>
        <taxon>Gammaproteobacteria</taxon>
        <taxon>Pseudomonadales</taxon>
        <taxon>Pseudomonadaceae</taxon>
        <taxon>Phytopseudomonas</taxon>
    </lineage>
</organism>
<evidence type="ECO:0000313" key="4">
    <source>
        <dbReference type="EMBL" id="SDG22335.1"/>
    </source>
</evidence>
<evidence type="ECO:0000256" key="1">
    <source>
        <dbReference type="PROSITE-ProRule" id="PRU00169"/>
    </source>
</evidence>
<dbReference type="EMBL" id="FNBM01000008">
    <property type="protein sequence ID" value="SDG22335.1"/>
    <property type="molecule type" value="Genomic_DNA"/>
</dbReference>
<dbReference type="EMBL" id="CP076114">
    <property type="protein sequence ID" value="UUD65772.1"/>
    <property type="molecule type" value="Genomic_DNA"/>
</dbReference>
<dbReference type="RefSeq" id="WP_070880492.1">
    <property type="nucleotide sequence ID" value="NZ_CP076114.1"/>
</dbReference>
<feature type="compositionally biased region" description="Acidic residues" evidence="2">
    <location>
        <begin position="154"/>
        <end position="163"/>
    </location>
</feature>
<evidence type="ECO:0000256" key="2">
    <source>
        <dbReference type="SAM" id="MobiDB-lite"/>
    </source>
</evidence>
<accession>A0A1G7SGY9</accession>
<evidence type="ECO:0000313" key="5">
    <source>
        <dbReference type="EMBL" id="UUD65772.1"/>
    </source>
</evidence>
<keyword evidence="7" id="KW-1185">Reference proteome</keyword>
<dbReference type="Gene3D" id="3.40.50.2300">
    <property type="match status" value="1"/>
</dbReference>
<dbReference type="AlphaFoldDB" id="A0A1G7SGY9"/>
<dbReference type="OrthoDB" id="9793549at2"/>
<dbReference type="PANTHER" id="PTHR44520">
    <property type="entry name" value="RESPONSE REGULATOR RCP1-RELATED"/>
    <property type="match status" value="1"/>
</dbReference>
<dbReference type="InterPro" id="IPR001789">
    <property type="entry name" value="Sig_transdc_resp-reg_receiver"/>
</dbReference>
<feature type="modified residue" description="4-aspartylphosphate" evidence="1">
    <location>
        <position position="64"/>
    </location>
</feature>
<feature type="region of interest" description="Disordered" evidence="2">
    <location>
        <begin position="144"/>
        <end position="163"/>
    </location>
</feature>
<proteinExistence type="predicted"/>
<dbReference type="SMART" id="SM00448">
    <property type="entry name" value="REC"/>
    <property type="match status" value="1"/>
</dbReference>
<dbReference type="SUPFAM" id="SSF52172">
    <property type="entry name" value="CheY-like"/>
    <property type="match status" value="1"/>
</dbReference>
<gene>
    <name evidence="5" type="ORF">D16iCDA_09025</name>
    <name evidence="4" type="ORF">SAMN05216381_3450</name>
</gene>
<dbReference type="Proteomes" id="UP000243378">
    <property type="component" value="Unassembled WGS sequence"/>
</dbReference>